<dbReference type="InterPro" id="IPR030389">
    <property type="entry name" value="G_FEOB_dom"/>
</dbReference>
<dbReference type="AlphaFoldDB" id="A0A4R4EG19"/>
<dbReference type="InterPro" id="IPR011640">
    <property type="entry name" value="Fe2_transport_prot_B_C"/>
</dbReference>
<keyword evidence="20" id="KW-1185">Reference proteome</keyword>
<name>A0A4R4EG19_9BACL</name>
<evidence type="ECO:0000313" key="20">
    <source>
        <dbReference type="Proteomes" id="UP000295418"/>
    </source>
</evidence>
<keyword evidence="16" id="KW-0479">Metal-binding</keyword>
<evidence type="ECO:0000256" key="11">
    <source>
        <dbReference type="ARBA" id="ARBA00023065"/>
    </source>
</evidence>
<keyword evidence="10 17" id="KW-0408">Iron</keyword>
<comment type="function">
    <text evidence="1 17">Probable transporter of a GTP-driven Fe(2+) uptake system.</text>
</comment>
<evidence type="ECO:0000256" key="5">
    <source>
        <dbReference type="ARBA" id="ARBA00022496"/>
    </source>
</evidence>
<dbReference type="Pfam" id="PF07670">
    <property type="entry name" value="Gate"/>
    <property type="match status" value="2"/>
</dbReference>
<dbReference type="OrthoDB" id="9809127at2"/>
<proteinExistence type="inferred from homology"/>
<evidence type="ECO:0000256" key="15">
    <source>
        <dbReference type="PIRSR" id="PIRSR603373-1"/>
    </source>
</evidence>
<dbReference type="InterPro" id="IPR050860">
    <property type="entry name" value="FeoB_GTPase"/>
</dbReference>
<keyword evidence="4" id="KW-1003">Cell membrane</keyword>
<dbReference type="RefSeq" id="WP_132417169.1">
    <property type="nucleotide sequence ID" value="NZ_SKFG01000004.1"/>
</dbReference>
<keyword evidence="8 15" id="KW-0547">Nucleotide-binding</keyword>
<evidence type="ECO:0000256" key="8">
    <source>
        <dbReference type="ARBA" id="ARBA00022741"/>
    </source>
</evidence>
<dbReference type="Proteomes" id="UP000295418">
    <property type="component" value="Unassembled WGS sequence"/>
</dbReference>
<dbReference type="InterPro" id="IPR041069">
    <property type="entry name" value="FeoB_Cyto"/>
</dbReference>
<dbReference type="CDD" id="cd01879">
    <property type="entry name" value="FeoB"/>
    <property type="match status" value="1"/>
</dbReference>
<dbReference type="InterPro" id="IPR006073">
    <property type="entry name" value="GTP-bd"/>
</dbReference>
<dbReference type="PANTHER" id="PTHR43185">
    <property type="entry name" value="FERROUS IRON TRANSPORT PROTEIN B"/>
    <property type="match status" value="1"/>
</dbReference>
<dbReference type="SUPFAM" id="SSF52540">
    <property type="entry name" value="P-loop containing nucleoside triphosphate hydrolases"/>
    <property type="match status" value="1"/>
</dbReference>
<feature type="transmembrane region" description="Helical" evidence="17">
    <location>
        <begin position="345"/>
        <end position="369"/>
    </location>
</feature>
<protein>
    <recommendedName>
        <fullName evidence="14 17">Ferrous iron transport protein B</fullName>
    </recommendedName>
</protein>
<evidence type="ECO:0000313" key="19">
    <source>
        <dbReference type="EMBL" id="TCZ78719.1"/>
    </source>
</evidence>
<dbReference type="PANTHER" id="PTHR43185:SF1">
    <property type="entry name" value="FE(2+) TRANSPORTER FEOB"/>
    <property type="match status" value="1"/>
</dbReference>
<keyword evidence="3 17" id="KW-0813">Transport</keyword>
<feature type="binding site" evidence="16">
    <location>
        <position position="19"/>
    </location>
    <ligand>
        <name>Mg(2+)</name>
        <dbReference type="ChEBI" id="CHEBI:18420"/>
        <label>2</label>
    </ligand>
</feature>
<dbReference type="Pfam" id="PF02421">
    <property type="entry name" value="FeoB_N"/>
    <property type="match status" value="1"/>
</dbReference>
<keyword evidence="7 17" id="KW-0812">Transmembrane</keyword>
<feature type="transmembrane region" description="Helical" evidence="17">
    <location>
        <begin position="285"/>
        <end position="309"/>
    </location>
</feature>
<dbReference type="Pfam" id="PF17910">
    <property type="entry name" value="FeoB_Cyto"/>
    <property type="match status" value="1"/>
</dbReference>
<gene>
    <name evidence="19" type="primary">feoB</name>
    <name evidence="19" type="ORF">E0485_06440</name>
</gene>
<feature type="binding site" evidence="16">
    <location>
        <position position="22"/>
    </location>
    <ligand>
        <name>Mg(2+)</name>
        <dbReference type="ChEBI" id="CHEBI:18420"/>
        <label>1</label>
    </ligand>
</feature>
<keyword evidence="6" id="KW-0997">Cell inner membrane</keyword>
<comment type="caution">
    <text evidence="19">The sequence shown here is derived from an EMBL/GenBank/DDBJ whole genome shotgun (WGS) entry which is preliminary data.</text>
</comment>
<feature type="transmembrane region" description="Helical" evidence="17">
    <location>
        <begin position="610"/>
        <end position="631"/>
    </location>
</feature>
<comment type="subcellular location">
    <subcellularLocation>
        <location evidence="2">Cell inner membrane</location>
        <topology evidence="2">Multi-pass membrane protein</topology>
    </subcellularLocation>
    <subcellularLocation>
        <location evidence="17">Cell membrane</location>
        <topology evidence="17">Multi-pass membrane protein</topology>
    </subcellularLocation>
</comment>
<dbReference type="EMBL" id="SKFG01000004">
    <property type="protein sequence ID" value="TCZ78719.1"/>
    <property type="molecule type" value="Genomic_DNA"/>
</dbReference>
<feature type="binding site" evidence="15">
    <location>
        <begin position="33"/>
        <end position="37"/>
    </location>
    <ligand>
        <name>GTP</name>
        <dbReference type="ChEBI" id="CHEBI:37565"/>
        <label>1</label>
    </ligand>
</feature>
<dbReference type="Gene3D" id="1.10.287.1770">
    <property type="match status" value="1"/>
</dbReference>
<dbReference type="GO" id="GO:0046872">
    <property type="term" value="F:metal ion binding"/>
    <property type="evidence" value="ECO:0007669"/>
    <property type="project" value="UniProtKB-KW"/>
</dbReference>
<feature type="transmembrane region" description="Helical" evidence="17">
    <location>
        <begin position="520"/>
        <end position="538"/>
    </location>
</feature>
<feature type="domain" description="FeoB-type G" evidence="18">
    <location>
        <begin position="1"/>
        <end position="163"/>
    </location>
</feature>
<evidence type="ECO:0000256" key="2">
    <source>
        <dbReference type="ARBA" id="ARBA00004429"/>
    </source>
</evidence>
<dbReference type="InterPro" id="IPR011642">
    <property type="entry name" value="Gate_dom"/>
</dbReference>
<keyword evidence="11" id="KW-0406">Ion transport</keyword>
<organism evidence="19 20">
    <name type="scientific">Paenibacillus albiflavus</name>
    <dbReference type="NCBI Taxonomy" id="2545760"/>
    <lineage>
        <taxon>Bacteria</taxon>
        <taxon>Bacillati</taxon>
        <taxon>Bacillota</taxon>
        <taxon>Bacilli</taxon>
        <taxon>Bacillales</taxon>
        <taxon>Paenibacillaceae</taxon>
        <taxon>Paenibacillus</taxon>
    </lineage>
</organism>
<dbReference type="InterPro" id="IPR005225">
    <property type="entry name" value="Small_GTP-bd"/>
</dbReference>
<keyword evidence="5 17" id="KW-0410">Iron transport</keyword>
<evidence type="ECO:0000256" key="7">
    <source>
        <dbReference type="ARBA" id="ARBA00022692"/>
    </source>
</evidence>
<dbReference type="FunFam" id="3.40.50.300:FF:000426">
    <property type="entry name" value="Ferrous iron transport protein B"/>
    <property type="match status" value="1"/>
</dbReference>
<feature type="transmembrane region" description="Helical" evidence="17">
    <location>
        <begin position="424"/>
        <end position="449"/>
    </location>
</feature>
<feature type="binding site" evidence="15">
    <location>
        <begin position="114"/>
        <end position="117"/>
    </location>
    <ligand>
        <name>GTP</name>
        <dbReference type="ChEBI" id="CHEBI:37565"/>
        <label>1</label>
    </ligand>
</feature>
<dbReference type="GO" id="GO:0005525">
    <property type="term" value="F:GTP binding"/>
    <property type="evidence" value="ECO:0007669"/>
    <property type="project" value="UniProtKB-KW"/>
</dbReference>
<dbReference type="GO" id="GO:0005886">
    <property type="term" value="C:plasma membrane"/>
    <property type="evidence" value="ECO:0007669"/>
    <property type="project" value="UniProtKB-SubCell"/>
</dbReference>
<evidence type="ECO:0000256" key="13">
    <source>
        <dbReference type="ARBA" id="ARBA00023136"/>
    </source>
</evidence>
<dbReference type="InterPro" id="IPR003373">
    <property type="entry name" value="Fe2_transport_prot-B"/>
</dbReference>
<comment type="caution">
    <text evidence="17">Lacks conserved residue(s) required for the propagation of feature annotation.</text>
</comment>
<evidence type="ECO:0000256" key="10">
    <source>
        <dbReference type="ARBA" id="ARBA00023004"/>
    </source>
</evidence>
<evidence type="ECO:0000256" key="4">
    <source>
        <dbReference type="ARBA" id="ARBA00022475"/>
    </source>
</evidence>
<evidence type="ECO:0000256" key="1">
    <source>
        <dbReference type="ARBA" id="ARBA00003926"/>
    </source>
</evidence>
<evidence type="ECO:0000256" key="17">
    <source>
        <dbReference type="RuleBase" id="RU362098"/>
    </source>
</evidence>
<evidence type="ECO:0000256" key="3">
    <source>
        <dbReference type="ARBA" id="ARBA00022448"/>
    </source>
</evidence>
<sequence length="670" mass="73552">MSSIALAGNPNCGKTTLFNAFTNAKQHVGNWPGVTVEKKEGVVSFQGNKYVLVDLPGTYSLGAYSEDEIVARDYIIKENPSVVINVVDASNIERNLYLTIQMIEMGANVVIALNMIDEAKQKNIEIDIKALSEALGVPVIPTVASKAEGLSELIKTAVSVYDKPNTINVLNYGNELNQLISNVQSLLSPYNPKLEYPIEWIAVKLIENDAYISKAIQDQVDPQILQQIQELIDAYTEEVGFEPEISLVDRRYTHITDLLQNCMQKPELTMDTTSDKIDRIVTNKYFGIPIFAAIMFLLYELTFIVGAGMQDKLSEWFDLGGQWLSGQLEDMGANSFLVGFLNDGIIGGVGAVLTFVPLIAVMYFLIGLLEDSGYMARAAYVMDRLMRALGLHGKTFVSMIISTGCNVPGIMSTRTLDSKKDRMVAILVNPFISCGARLPIYVVFVAAFFSAYQGLILFSLYALGIVVALLFGKLFSSTIFKGEVSYFVMELPPYRLPSLKNVLLLMWEKASSFIKKAGRVILPFVIILWVLSIFPLSAEQYSDQTILGRIGGFVAPIFDPAGFGTWQASISLVCGIIAKETTVAVMGMAYSGVGEGTDLVSAIQQVFTPLSAMAFMVMSLLYTPCVATLAIIRKETNSWKWTIFSATYTFVVGYTAAILVYQIGGLLGFS</sequence>
<keyword evidence="16" id="KW-0460">Magnesium</keyword>
<feature type="binding site" evidence="15">
    <location>
        <begin position="8"/>
        <end position="15"/>
    </location>
    <ligand>
        <name>GTP</name>
        <dbReference type="ChEBI" id="CHEBI:37565"/>
        <label>1</label>
    </ligand>
</feature>
<reference evidence="19 20" key="1">
    <citation type="submission" date="2019-03" db="EMBL/GenBank/DDBJ databases">
        <authorList>
            <person name="Kim M.K.M."/>
        </authorList>
    </citation>
    <scope>NUCLEOTIDE SEQUENCE [LARGE SCALE GENOMIC DNA]</scope>
    <source>
        <strain evidence="19 20">18JY21-1</strain>
    </source>
</reference>
<feature type="transmembrane region" description="Helical" evidence="17">
    <location>
        <begin position="455"/>
        <end position="475"/>
    </location>
</feature>
<dbReference type="Pfam" id="PF07664">
    <property type="entry name" value="FeoB_C"/>
    <property type="match status" value="1"/>
</dbReference>
<accession>A0A4R4EG19</accession>
<feature type="transmembrane region" description="Helical" evidence="17">
    <location>
        <begin position="643"/>
        <end position="664"/>
    </location>
</feature>
<dbReference type="Gene3D" id="3.40.50.300">
    <property type="entry name" value="P-loop containing nucleotide triphosphate hydrolases"/>
    <property type="match status" value="1"/>
</dbReference>
<dbReference type="GO" id="GO:0015093">
    <property type="term" value="F:ferrous iron transmembrane transporter activity"/>
    <property type="evidence" value="ECO:0007669"/>
    <property type="project" value="UniProtKB-UniRule"/>
</dbReference>
<evidence type="ECO:0000256" key="16">
    <source>
        <dbReference type="PIRSR" id="PIRSR603373-2"/>
    </source>
</evidence>
<dbReference type="PROSITE" id="PS51711">
    <property type="entry name" value="G_FEOB"/>
    <property type="match status" value="1"/>
</dbReference>
<evidence type="ECO:0000256" key="9">
    <source>
        <dbReference type="ARBA" id="ARBA00022989"/>
    </source>
</evidence>
<dbReference type="PRINTS" id="PR00326">
    <property type="entry name" value="GTP1OBG"/>
</dbReference>
<keyword evidence="9 17" id="KW-1133">Transmembrane helix</keyword>
<evidence type="ECO:0000259" key="18">
    <source>
        <dbReference type="PROSITE" id="PS51711"/>
    </source>
</evidence>
<evidence type="ECO:0000256" key="12">
    <source>
        <dbReference type="ARBA" id="ARBA00023134"/>
    </source>
</evidence>
<dbReference type="NCBIfam" id="TIGR00437">
    <property type="entry name" value="feoB"/>
    <property type="match status" value="1"/>
</dbReference>
<feature type="binding site" evidence="16">
    <location>
        <position position="20"/>
    </location>
    <ligand>
        <name>Mg(2+)</name>
        <dbReference type="ChEBI" id="CHEBI:18420"/>
        <label>2</label>
    </ligand>
</feature>
<keyword evidence="12 15" id="KW-0342">GTP-binding</keyword>
<feature type="binding site" evidence="15">
    <location>
        <begin position="54"/>
        <end position="57"/>
    </location>
    <ligand>
        <name>GTP</name>
        <dbReference type="ChEBI" id="CHEBI:37565"/>
        <label>1</label>
    </ligand>
</feature>
<evidence type="ECO:0000256" key="14">
    <source>
        <dbReference type="NCBIfam" id="TIGR00437"/>
    </source>
</evidence>
<keyword evidence="13 17" id="KW-0472">Membrane</keyword>
<comment type="similarity">
    <text evidence="17">Belongs to the TRAFAC class TrmE-Era-EngA-EngB-Septin-like GTPase superfamily. FeoB GTPase (TC 9.A.8) family.</text>
</comment>
<evidence type="ECO:0000256" key="6">
    <source>
        <dbReference type="ARBA" id="ARBA00022519"/>
    </source>
</evidence>
<dbReference type="NCBIfam" id="TIGR00231">
    <property type="entry name" value="small_GTP"/>
    <property type="match status" value="1"/>
</dbReference>
<dbReference type="InterPro" id="IPR027417">
    <property type="entry name" value="P-loop_NTPase"/>
</dbReference>